<dbReference type="Proteomes" id="UP000323717">
    <property type="component" value="Unassembled WGS sequence"/>
</dbReference>
<evidence type="ECO:0000313" key="2">
    <source>
        <dbReference type="EMBL" id="KAA3954820.1"/>
    </source>
</evidence>
<evidence type="ECO:0000313" key="1">
    <source>
        <dbReference type="EMBL" id="KAA3924583.1"/>
    </source>
</evidence>
<dbReference type="EMBL" id="VWLE01000004">
    <property type="protein sequence ID" value="KAA3954820.1"/>
    <property type="molecule type" value="Genomic_DNA"/>
</dbReference>
<dbReference type="EMBL" id="JAQNWR010000001">
    <property type="protein sequence ID" value="MDC2406773.1"/>
    <property type="molecule type" value="Genomic_DNA"/>
</dbReference>
<reference evidence="4 5" key="1">
    <citation type="submission" date="2018-08" db="EMBL/GenBank/DDBJ databases">
        <title>A genome reference for cultivated species of the human gut microbiota.</title>
        <authorList>
            <person name="Zou Y."/>
            <person name="Xue W."/>
            <person name="Luo G."/>
        </authorList>
    </citation>
    <scope>NUCLEOTIDE SEQUENCE [LARGE SCALE GENOMIC DNA]</scope>
    <source>
        <strain evidence="4 5">AF20-9LB</strain>
    </source>
</reference>
<evidence type="ECO:0000313" key="3">
    <source>
        <dbReference type="EMBL" id="MDC2406773.1"/>
    </source>
</evidence>
<accession>A0A395W0Z2</accession>
<protein>
    <submittedName>
        <fullName evidence="4">Uncharacterized protein</fullName>
    </submittedName>
</protein>
<dbReference type="GeneID" id="69482770"/>
<evidence type="ECO:0000313" key="7">
    <source>
        <dbReference type="Proteomes" id="UP000365824"/>
    </source>
</evidence>
<sequence length="117" mass="13549">MKKVILLYVMILISSIIYADEIRNVNGEARGFSNTSVIIKIKVQDNGKITAIALYDDYAILNKDKWMSIYVPMRKIEDDIANPNIPKETKNYLLKDYPKKKYYGNTKINNKPVTIIF</sequence>
<evidence type="ECO:0000313" key="5">
    <source>
        <dbReference type="Proteomes" id="UP000266492"/>
    </source>
</evidence>
<dbReference type="Proteomes" id="UP000266492">
    <property type="component" value="Unassembled WGS sequence"/>
</dbReference>
<evidence type="ECO:0000313" key="6">
    <source>
        <dbReference type="Proteomes" id="UP000323717"/>
    </source>
</evidence>
<proteinExistence type="predicted"/>
<reference evidence="6 7" key="2">
    <citation type="journal article" date="2019" name="Nat. Med.">
        <title>A library of human gut bacterial isolates paired with longitudinal multiomics data enables mechanistic microbiome research.</title>
        <authorList>
            <person name="Poyet M."/>
            <person name="Groussin M."/>
            <person name="Gibbons S.M."/>
            <person name="Avila-Pacheco J."/>
            <person name="Jiang X."/>
            <person name="Kearney S.M."/>
            <person name="Perrotta A.R."/>
            <person name="Berdy B."/>
            <person name="Zhao S."/>
            <person name="Lieberman T.D."/>
            <person name="Swanson P.K."/>
            <person name="Smith M."/>
            <person name="Roesemann S."/>
            <person name="Alexander J.E."/>
            <person name="Rich S.A."/>
            <person name="Livny J."/>
            <person name="Vlamakis H."/>
            <person name="Clish C."/>
            <person name="Bullock K."/>
            <person name="Deik A."/>
            <person name="Scott J."/>
            <person name="Pierce K.A."/>
            <person name="Xavier R.J."/>
            <person name="Alm E.J."/>
        </authorList>
    </citation>
    <scope>NUCLEOTIDE SEQUENCE [LARGE SCALE GENOMIC DNA]</scope>
    <source>
        <strain evidence="1 7">BIOML-A160</strain>
        <strain evidence="2 6">BIOML-A163</strain>
    </source>
</reference>
<organism evidence="4 5">
    <name type="scientific">Bacteroides ovatus</name>
    <dbReference type="NCBI Taxonomy" id="28116"/>
    <lineage>
        <taxon>Bacteria</taxon>
        <taxon>Pseudomonadati</taxon>
        <taxon>Bacteroidota</taxon>
        <taxon>Bacteroidia</taxon>
        <taxon>Bacteroidales</taxon>
        <taxon>Bacteroidaceae</taxon>
        <taxon>Bacteroides</taxon>
    </lineage>
</organism>
<dbReference type="Proteomes" id="UP001214017">
    <property type="component" value="Unassembled WGS sequence"/>
</dbReference>
<dbReference type="Proteomes" id="UP000365824">
    <property type="component" value="Unassembled WGS sequence"/>
</dbReference>
<evidence type="ECO:0000313" key="4">
    <source>
        <dbReference type="EMBL" id="RGS85024.1"/>
    </source>
</evidence>
<dbReference type="RefSeq" id="WP_005679027.1">
    <property type="nucleotide sequence ID" value="NZ_CACRTD010000065.1"/>
</dbReference>
<reference evidence="3" key="3">
    <citation type="submission" date="2022-10" db="EMBL/GenBank/DDBJ databases">
        <title>Human gut microbiome strain richness.</title>
        <authorList>
            <person name="Chen-Liaw A."/>
        </authorList>
    </citation>
    <scope>NUCLEOTIDE SEQUENCE</scope>
    <source>
        <strain evidence="3">F7_m1001271B151109d0_201107</strain>
    </source>
</reference>
<gene>
    <name evidence="4" type="ORF">DWX70_08395</name>
    <name evidence="2" type="ORF">F3D71_00935</name>
    <name evidence="1" type="ORF">F3F25_21685</name>
    <name evidence="3" type="ORF">PO240_02650</name>
</gene>
<name>A0A395W0Z2_BACOV</name>
<dbReference type="EMBL" id="VWLB01000044">
    <property type="protein sequence ID" value="KAA3924583.1"/>
    <property type="molecule type" value="Genomic_DNA"/>
</dbReference>
<comment type="caution">
    <text evidence="4">The sequence shown here is derived from an EMBL/GenBank/DDBJ whole genome shotgun (WGS) entry which is preliminary data.</text>
</comment>
<dbReference type="EMBL" id="QRVZ01000005">
    <property type="protein sequence ID" value="RGS85024.1"/>
    <property type="molecule type" value="Genomic_DNA"/>
</dbReference>
<dbReference type="AlphaFoldDB" id="A0A395W0Z2"/>